<feature type="transmembrane region" description="Helical" evidence="2">
    <location>
        <begin position="388"/>
        <end position="408"/>
    </location>
</feature>
<keyword evidence="2" id="KW-0472">Membrane</keyword>
<feature type="transmembrane region" description="Helical" evidence="2">
    <location>
        <begin position="296"/>
        <end position="315"/>
    </location>
</feature>
<keyword evidence="2" id="KW-1133">Transmembrane helix</keyword>
<dbReference type="Gene3D" id="1.20.1280.50">
    <property type="match status" value="1"/>
</dbReference>
<dbReference type="OrthoDB" id="3219396at2759"/>
<protein>
    <submittedName>
        <fullName evidence="4">Fam11a b protein</fullName>
    </submittedName>
</protein>
<feature type="transmembrane region" description="Helical" evidence="2">
    <location>
        <begin position="327"/>
        <end position="349"/>
    </location>
</feature>
<keyword evidence="2" id="KW-0812">Transmembrane</keyword>
<evidence type="ECO:0000256" key="1">
    <source>
        <dbReference type="SAM" id="Coils"/>
    </source>
</evidence>
<keyword evidence="1" id="KW-0175">Coiled coil</keyword>
<name>A0A9Q0LBX1_ANAIG</name>
<feature type="domain" description="F-box" evidence="3">
    <location>
        <begin position="45"/>
        <end position="91"/>
    </location>
</feature>
<evidence type="ECO:0000256" key="2">
    <source>
        <dbReference type="SAM" id="Phobius"/>
    </source>
</evidence>
<dbReference type="SMART" id="SM00256">
    <property type="entry name" value="FBOX"/>
    <property type="match status" value="1"/>
</dbReference>
<evidence type="ECO:0000259" key="3">
    <source>
        <dbReference type="PROSITE" id="PS50181"/>
    </source>
</evidence>
<sequence length="480" mass="56620">MKNFQLINYKSKPVVKIEREHLYSLQITESSNFGESLKTPPLEENLILEMLPEEILLYIFQYLSPGELIKVGSTCTTLNELSEDKNTWRNISYNYNQFFLFNKVEVPKRNEIYEENRIPICGIIKESQLITYNINSKQKKPEKTNSGLTSLFKRRDQDQDQNQNQFVNEIILFDRKKTEKKLIEYIEKIPNPKEELISKGKLIYNGIKERKQQIEKNLKRKEENAKKWKKIARIDDFLFGNLIFLGIGFVAFIITLNVYIEKKLSSNTIYIFIPLLLPLLVYIVLIFYSLKLDRETTFLVYVLMITVLFIQLLLIGLRADSTIKGSWLLIFLPFFILIGITIIGIIIWICNDPDSIIATLLMIFIMLFLFLMFLGLRLDGKIKWNYGIVFIPLFFINLFPFFMSLSLFCLHPRTYACTIFFSNILIFLFISLPISLIETFIVLFLEVSKFNHITYAFVPLYAIFSCFLCWLFYFIHDEFC</sequence>
<evidence type="ECO:0000313" key="5">
    <source>
        <dbReference type="Proteomes" id="UP001149090"/>
    </source>
</evidence>
<dbReference type="SUPFAM" id="SSF81383">
    <property type="entry name" value="F-box domain"/>
    <property type="match status" value="1"/>
</dbReference>
<gene>
    <name evidence="4" type="ORF">M0811_11503</name>
</gene>
<dbReference type="InterPro" id="IPR036047">
    <property type="entry name" value="F-box-like_dom_sf"/>
</dbReference>
<dbReference type="EMBL" id="JAPDFW010000102">
    <property type="protein sequence ID" value="KAJ5069841.1"/>
    <property type="molecule type" value="Genomic_DNA"/>
</dbReference>
<dbReference type="AlphaFoldDB" id="A0A9Q0LBX1"/>
<keyword evidence="5" id="KW-1185">Reference proteome</keyword>
<dbReference type="Pfam" id="PF12937">
    <property type="entry name" value="F-box-like"/>
    <property type="match status" value="1"/>
</dbReference>
<evidence type="ECO:0000313" key="4">
    <source>
        <dbReference type="EMBL" id="KAJ5069841.1"/>
    </source>
</evidence>
<feature type="transmembrane region" description="Helical" evidence="2">
    <location>
        <begin position="237"/>
        <end position="260"/>
    </location>
</feature>
<dbReference type="InterPro" id="IPR001810">
    <property type="entry name" value="F-box_dom"/>
</dbReference>
<feature type="transmembrane region" description="Helical" evidence="2">
    <location>
        <begin position="457"/>
        <end position="475"/>
    </location>
</feature>
<feature type="transmembrane region" description="Helical" evidence="2">
    <location>
        <begin position="355"/>
        <end position="376"/>
    </location>
</feature>
<dbReference type="Proteomes" id="UP001149090">
    <property type="component" value="Unassembled WGS sequence"/>
</dbReference>
<organism evidence="4 5">
    <name type="scientific">Anaeramoeba ignava</name>
    <name type="common">Anaerobic marine amoeba</name>
    <dbReference type="NCBI Taxonomy" id="1746090"/>
    <lineage>
        <taxon>Eukaryota</taxon>
        <taxon>Metamonada</taxon>
        <taxon>Anaeramoebidae</taxon>
        <taxon>Anaeramoeba</taxon>
    </lineage>
</organism>
<accession>A0A9Q0LBX1</accession>
<feature type="coiled-coil region" evidence="1">
    <location>
        <begin position="204"/>
        <end position="231"/>
    </location>
</feature>
<feature type="transmembrane region" description="Helical" evidence="2">
    <location>
        <begin position="269"/>
        <end position="290"/>
    </location>
</feature>
<proteinExistence type="predicted"/>
<feature type="transmembrane region" description="Helical" evidence="2">
    <location>
        <begin position="420"/>
        <end position="445"/>
    </location>
</feature>
<dbReference type="PROSITE" id="PS50181">
    <property type="entry name" value="FBOX"/>
    <property type="match status" value="1"/>
</dbReference>
<reference evidence="4" key="1">
    <citation type="submission" date="2022-10" db="EMBL/GenBank/DDBJ databases">
        <title>Novel sulphate-reducing endosymbionts in the free-living metamonad Anaeramoeba.</title>
        <authorList>
            <person name="Jerlstrom-Hultqvist J."/>
            <person name="Cepicka I."/>
            <person name="Gallot-Lavallee L."/>
            <person name="Salas-Leiva D."/>
            <person name="Curtis B.A."/>
            <person name="Zahonova K."/>
            <person name="Pipaliya S."/>
            <person name="Dacks J."/>
            <person name="Roger A.J."/>
        </authorList>
    </citation>
    <scope>NUCLEOTIDE SEQUENCE</scope>
    <source>
        <strain evidence="4">BMAN</strain>
    </source>
</reference>
<comment type="caution">
    <text evidence="4">The sequence shown here is derived from an EMBL/GenBank/DDBJ whole genome shotgun (WGS) entry which is preliminary data.</text>
</comment>